<organism evidence="2 3">
    <name type="scientific">Halocaridina rubra</name>
    <name type="common">Hawaiian red shrimp</name>
    <dbReference type="NCBI Taxonomy" id="373956"/>
    <lineage>
        <taxon>Eukaryota</taxon>
        <taxon>Metazoa</taxon>
        <taxon>Ecdysozoa</taxon>
        <taxon>Arthropoda</taxon>
        <taxon>Crustacea</taxon>
        <taxon>Multicrustacea</taxon>
        <taxon>Malacostraca</taxon>
        <taxon>Eumalacostraca</taxon>
        <taxon>Eucarida</taxon>
        <taxon>Decapoda</taxon>
        <taxon>Pleocyemata</taxon>
        <taxon>Caridea</taxon>
        <taxon>Atyoidea</taxon>
        <taxon>Atyidae</taxon>
        <taxon>Halocaridina</taxon>
    </lineage>
</organism>
<dbReference type="EMBL" id="JAXCGZ010018233">
    <property type="protein sequence ID" value="KAK7067475.1"/>
    <property type="molecule type" value="Genomic_DNA"/>
</dbReference>
<evidence type="ECO:0000313" key="2">
    <source>
        <dbReference type="EMBL" id="KAK7067475.1"/>
    </source>
</evidence>
<dbReference type="AlphaFoldDB" id="A0AAN8WW99"/>
<dbReference type="Proteomes" id="UP001381693">
    <property type="component" value="Unassembled WGS sequence"/>
</dbReference>
<evidence type="ECO:0000313" key="3">
    <source>
        <dbReference type="Proteomes" id="UP001381693"/>
    </source>
</evidence>
<protein>
    <submittedName>
        <fullName evidence="2">Uncharacterized protein</fullName>
    </submittedName>
</protein>
<feature type="non-terminal residue" evidence="2">
    <location>
        <position position="1"/>
    </location>
</feature>
<proteinExistence type="predicted"/>
<keyword evidence="3" id="KW-1185">Reference proteome</keyword>
<evidence type="ECO:0000256" key="1">
    <source>
        <dbReference type="SAM" id="MobiDB-lite"/>
    </source>
</evidence>
<comment type="caution">
    <text evidence="2">The sequence shown here is derived from an EMBL/GenBank/DDBJ whole genome shotgun (WGS) entry which is preliminary data.</text>
</comment>
<name>A0AAN8WW99_HALRR</name>
<feature type="region of interest" description="Disordered" evidence="1">
    <location>
        <begin position="63"/>
        <end position="82"/>
    </location>
</feature>
<accession>A0AAN8WW99</accession>
<sequence>ERGTANAEEEAGAEISALVNYVQPVHFSSFEISEKFPAWMPNMQYSCRDKNILYLDTYKEKPKTRQGLNPSKQDPKSSAIFK</sequence>
<reference evidence="2 3" key="1">
    <citation type="submission" date="2023-11" db="EMBL/GenBank/DDBJ databases">
        <title>Halocaridina rubra genome assembly.</title>
        <authorList>
            <person name="Smith C."/>
        </authorList>
    </citation>
    <scope>NUCLEOTIDE SEQUENCE [LARGE SCALE GENOMIC DNA]</scope>
    <source>
        <strain evidence="2">EP-1</strain>
        <tissue evidence="2">Whole</tissue>
    </source>
</reference>
<gene>
    <name evidence="2" type="ORF">SK128_002734</name>
</gene>